<comment type="caution">
    <text evidence="2">The sequence shown here is derived from an EMBL/GenBank/DDBJ whole genome shotgun (WGS) entry which is preliminary data.</text>
</comment>
<dbReference type="SUPFAM" id="SSF55729">
    <property type="entry name" value="Acyl-CoA N-acyltransferases (Nat)"/>
    <property type="match status" value="1"/>
</dbReference>
<feature type="domain" description="N-acetyltransferase" evidence="1">
    <location>
        <begin position="1"/>
        <end position="179"/>
    </location>
</feature>
<accession>A0A4Y3R5K2</accession>
<evidence type="ECO:0000259" key="1">
    <source>
        <dbReference type="PROSITE" id="PS51186"/>
    </source>
</evidence>
<evidence type="ECO:0000313" key="2">
    <source>
        <dbReference type="EMBL" id="GEB52619.1"/>
    </source>
</evidence>
<evidence type="ECO:0000313" key="3">
    <source>
        <dbReference type="Proteomes" id="UP000319210"/>
    </source>
</evidence>
<proteinExistence type="predicted"/>
<gene>
    <name evidence="2" type="ORF">SCA03_51700</name>
</gene>
<dbReference type="CDD" id="cd04301">
    <property type="entry name" value="NAT_SF"/>
    <property type="match status" value="1"/>
</dbReference>
<reference evidence="2 3" key="1">
    <citation type="submission" date="2019-06" db="EMBL/GenBank/DDBJ databases">
        <title>Whole genome shotgun sequence of Streptomyces cacaoi subsp. cacaoi NBRC 12748.</title>
        <authorList>
            <person name="Hosoyama A."/>
            <person name="Uohara A."/>
            <person name="Ohji S."/>
            <person name="Ichikawa N."/>
        </authorList>
    </citation>
    <scope>NUCLEOTIDE SEQUENCE [LARGE SCALE GENOMIC DNA]</scope>
    <source>
        <strain evidence="2 3">NBRC 12748</strain>
    </source>
</reference>
<keyword evidence="3" id="KW-1185">Reference proteome</keyword>
<dbReference type="EMBL" id="BJMM01000034">
    <property type="protein sequence ID" value="GEB52619.1"/>
    <property type="molecule type" value="Genomic_DNA"/>
</dbReference>
<sequence length="179" mass="19669">MRIREMTQDDIDAVSRLRARSFQHAYVGLVPQSHLDAISLERESGRLRDWFEAGTGVVDHLVAEEGDGDIVGWACVGPYRGEEETEPAGGHEPGGDGELYALHVRADRIGTGTGRALMDTGLELATGRGFGRILLWVLEGNARARRFYEKAGFVPDGHTQSTRVAGQDIPELQYVRPLL</sequence>
<dbReference type="GO" id="GO:0016747">
    <property type="term" value="F:acyltransferase activity, transferring groups other than amino-acyl groups"/>
    <property type="evidence" value="ECO:0007669"/>
    <property type="project" value="InterPro"/>
</dbReference>
<dbReference type="AlphaFoldDB" id="A0A4Y3R5K2"/>
<protein>
    <submittedName>
        <fullName evidence="2">N-acetyltransferase</fullName>
    </submittedName>
</protein>
<dbReference type="RefSeq" id="WP_030888351.1">
    <property type="nucleotide sequence ID" value="NZ_BJMM01000034.1"/>
</dbReference>
<dbReference type="Pfam" id="PF00583">
    <property type="entry name" value="Acetyltransf_1"/>
    <property type="match status" value="1"/>
</dbReference>
<dbReference type="PROSITE" id="PS51186">
    <property type="entry name" value="GNAT"/>
    <property type="match status" value="1"/>
</dbReference>
<name>A0A4Y3R5K2_STRCI</name>
<organism evidence="2 3">
    <name type="scientific">Streptomyces cacaoi</name>
    <dbReference type="NCBI Taxonomy" id="1898"/>
    <lineage>
        <taxon>Bacteria</taxon>
        <taxon>Bacillati</taxon>
        <taxon>Actinomycetota</taxon>
        <taxon>Actinomycetes</taxon>
        <taxon>Kitasatosporales</taxon>
        <taxon>Streptomycetaceae</taxon>
        <taxon>Streptomyces</taxon>
    </lineage>
</organism>
<dbReference type="Proteomes" id="UP000319210">
    <property type="component" value="Unassembled WGS sequence"/>
</dbReference>
<dbReference type="InterPro" id="IPR050276">
    <property type="entry name" value="MshD_Acetyltransferase"/>
</dbReference>
<dbReference type="InterPro" id="IPR016181">
    <property type="entry name" value="Acyl_CoA_acyltransferase"/>
</dbReference>
<dbReference type="PANTHER" id="PTHR43617:SF2">
    <property type="entry name" value="UPF0039 PROTEIN SLL0451"/>
    <property type="match status" value="1"/>
</dbReference>
<dbReference type="InterPro" id="IPR000182">
    <property type="entry name" value="GNAT_dom"/>
</dbReference>
<dbReference type="Gene3D" id="3.40.630.30">
    <property type="match status" value="1"/>
</dbReference>
<keyword evidence="2" id="KW-0808">Transferase</keyword>
<dbReference type="PANTHER" id="PTHR43617">
    <property type="entry name" value="L-AMINO ACID N-ACETYLTRANSFERASE"/>
    <property type="match status" value="1"/>
</dbReference>